<sequence length="216" mass="24585">MTTVVEHEEEKYEVGDMEDVIEDLGVEKHVEVAEATAEFEDAFKLRQGMTHSDGTVDQFETMIGKNLVEDEDLDVKEVVKHKEGAPQSANRLEVIRTTVKPEAVTENGSQYGTIDDHIENIIEKEPVANLDINADVVEQLQRTPESKDRLEISQSLLRHEAEEDHSARQALCNTESFTPERSQINVLIVVRAIWTGIREYIRARDRMNIHGCVMLF</sequence>
<accession>A0A7R8WH07</accession>
<name>A0A7R8WH07_9CRUS</name>
<reference evidence="1" key="1">
    <citation type="submission" date="2020-11" db="EMBL/GenBank/DDBJ databases">
        <authorList>
            <person name="Tran Van P."/>
        </authorList>
    </citation>
    <scope>NUCLEOTIDE SEQUENCE</scope>
</reference>
<organism evidence="1">
    <name type="scientific">Cyprideis torosa</name>
    <dbReference type="NCBI Taxonomy" id="163714"/>
    <lineage>
        <taxon>Eukaryota</taxon>
        <taxon>Metazoa</taxon>
        <taxon>Ecdysozoa</taxon>
        <taxon>Arthropoda</taxon>
        <taxon>Crustacea</taxon>
        <taxon>Oligostraca</taxon>
        <taxon>Ostracoda</taxon>
        <taxon>Podocopa</taxon>
        <taxon>Podocopida</taxon>
        <taxon>Cytherocopina</taxon>
        <taxon>Cytheroidea</taxon>
        <taxon>Cytherideidae</taxon>
        <taxon>Cyprideis</taxon>
    </lineage>
</organism>
<dbReference type="EMBL" id="OB661808">
    <property type="protein sequence ID" value="CAD7229003.1"/>
    <property type="molecule type" value="Genomic_DNA"/>
</dbReference>
<protein>
    <submittedName>
        <fullName evidence="1">Uncharacterized protein</fullName>
    </submittedName>
</protein>
<gene>
    <name evidence="1" type="ORF">CTOB1V02_LOCUS6877</name>
</gene>
<dbReference type="AlphaFoldDB" id="A0A7R8WH07"/>
<proteinExistence type="predicted"/>
<evidence type="ECO:0000313" key="1">
    <source>
        <dbReference type="EMBL" id="CAD7229003.1"/>
    </source>
</evidence>